<accession>A0A4R1RUJ8</accession>
<dbReference type="Pfam" id="PF00672">
    <property type="entry name" value="HAMP"/>
    <property type="match status" value="1"/>
</dbReference>
<dbReference type="EC" id="2.7.13.3" evidence="3"/>
<comment type="subcellular location">
    <subcellularLocation>
        <location evidence="2">Cell membrane</location>
        <topology evidence="2">Multi-pass membrane protein</topology>
    </subcellularLocation>
</comment>
<dbReference type="InterPro" id="IPR003660">
    <property type="entry name" value="HAMP_dom"/>
</dbReference>
<dbReference type="SMART" id="SM00387">
    <property type="entry name" value="HATPase_c"/>
    <property type="match status" value="1"/>
</dbReference>
<evidence type="ECO:0000256" key="10">
    <source>
        <dbReference type="ARBA" id="ARBA00023012"/>
    </source>
</evidence>
<dbReference type="RefSeq" id="WP_132014165.1">
    <property type="nucleotide sequence ID" value="NZ_SLUN01000010.1"/>
</dbReference>
<dbReference type="Proteomes" id="UP000295008">
    <property type="component" value="Unassembled WGS sequence"/>
</dbReference>
<keyword evidence="4" id="KW-1003">Cell membrane</keyword>
<dbReference type="CDD" id="cd18774">
    <property type="entry name" value="PDC2_HK_sensor"/>
    <property type="match status" value="1"/>
</dbReference>
<dbReference type="PANTHER" id="PTHR34220">
    <property type="entry name" value="SENSOR HISTIDINE KINASE YPDA"/>
    <property type="match status" value="1"/>
</dbReference>
<evidence type="ECO:0000256" key="9">
    <source>
        <dbReference type="ARBA" id="ARBA00022989"/>
    </source>
</evidence>
<dbReference type="AlphaFoldDB" id="A0A4R1RUJ8"/>
<dbReference type="SMART" id="SM00304">
    <property type="entry name" value="HAMP"/>
    <property type="match status" value="1"/>
</dbReference>
<protein>
    <recommendedName>
        <fullName evidence="3">histidine kinase</fullName>
        <ecNumber evidence="3">2.7.13.3</ecNumber>
    </recommendedName>
</protein>
<evidence type="ECO:0000256" key="11">
    <source>
        <dbReference type="ARBA" id="ARBA00023136"/>
    </source>
</evidence>
<evidence type="ECO:0000256" key="5">
    <source>
        <dbReference type="ARBA" id="ARBA00022553"/>
    </source>
</evidence>
<feature type="domain" description="HAMP" evidence="14">
    <location>
        <begin position="327"/>
        <end position="379"/>
    </location>
</feature>
<dbReference type="Pfam" id="PF02518">
    <property type="entry name" value="HATPase_c"/>
    <property type="match status" value="1"/>
</dbReference>
<keyword evidence="8 15" id="KW-0418">Kinase</keyword>
<name>A0A4R1RUJ8_HYDET</name>
<dbReference type="PANTHER" id="PTHR34220:SF7">
    <property type="entry name" value="SENSOR HISTIDINE KINASE YPDA"/>
    <property type="match status" value="1"/>
</dbReference>
<dbReference type="GO" id="GO:0000155">
    <property type="term" value="F:phosphorelay sensor kinase activity"/>
    <property type="evidence" value="ECO:0007669"/>
    <property type="project" value="InterPro"/>
</dbReference>
<evidence type="ECO:0000256" key="3">
    <source>
        <dbReference type="ARBA" id="ARBA00012438"/>
    </source>
</evidence>
<dbReference type="Pfam" id="PF06580">
    <property type="entry name" value="His_kinase"/>
    <property type="match status" value="1"/>
</dbReference>
<evidence type="ECO:0000256" key="1">
    <source>
        <dbReference type="ARBA" id="ARBA00000085"/>
    </source>
</evidence>
<dbReference type="CDD" id="cd06225">
    <property type="entry name" value="HAMP"/>
    <property type="match status" value="1"/>
</dbReference>
<keyword evidence="10" id="KW-0902">Two-component regulatory system</keyword>
<evidence type="ECO:0000256" key="12">
    <source>
        <dbReference type="SAM" id="Coils"/>
    </source>
</evidence>
<feature type="transmembrane region" description="Helical" evidence="13">
    <location>
        <begin position="303"/>
        <end position="326"/>
    </location>
</feature>
<evidence type="ECO:0000256" key="8">
    <source>
        <dbReference type="ARBA" id="ARBA00022777"/>
    </source>
</evidence>
<dbReference type="PRINTS" id="PR00344">
    <property type="entry name" value="BCTRLSENSOR"/>
</dbReference>
<dbReference type="InterPro" id="IPR036890">
    <property type="entry name" value="HATPase_C_sf"/>
</dbReference>
<evidence type="ECO:0000259" key="14">
    <source>
        <dbReference type="PROSITE" id="PS50885"/>
    </source>
</evidence>
<dbReference type="EMBL" id="SLUN01000010">
    <property type="protein sequence ID" value="TCL70079.1"/>
    <property type="molecule type" value="Genomic_DNA"/>
</dbReference>
<dbReference type="PROSITE" id="PS50885">
    <property type="entry name" value="HAMP"/>
    <property type="match status" value="1"/>
</dbReference>
<dbReference type="GO" id="GO:0005886">
    <property type="term" value="C:plasma membrane"/>
    <property type="evidence" value="ECO:0007669"/>
    <property type="project" value="UniProtKB-SubCell"/>
</dbReference>
<evidence type="ECO:0000256" key="2">
    <source>
        <dbReference type="ARBA" id="ARBA00004651"/>
    </source>
</evidence>
<dbReference type="InterPro" id="IPR010559">
    <property type="entry name" value="Sig_transdc_His_kin_internal"/>
</dbReference>
<feature type="coiled-coil region" evidence="12">
    <location>
        <begin position="367"/>
        <end position="394"/>
    </location>
</feature>
<dbReference type="InterPro" id="IPR033479">
    <property type="entry name" value="dCache_1"/>
</dbReference>
<dbReference type="OrthoDB" id="9776552at2"/>
<feature type="transmembrane region" description="Helical" evidence="13">
    <location>
        <begin position="14"/>
        <end position="37"/>
    </location>
</feature>
<keyword evidence="12" id="KW-0175">Coiled coil</keyword>
<dbReference type="Gene3D" id="6.10.340.10">
    <property type="match status" value="1"/>
</dbReference>
<evidence type="ECO:0000256" key="13">
    <source>
        <dbReference type="SAM" id="Phobius"/>
    </source>
</evidence>
<keyword evidence="9 13" id="KW-1133">Transmembrane helix</keyword>
<feature type="transmembrane region" description="Helical" evidence="13">
    <location>
        <begin position="273"/>
        <end position="291"/>
    </location>
</feature>
<evidence type="ECO:0000256" key="7">
    <source>
        <dbReference type="ARBA" id="ARBA00022692"/>
    </source>
</evidence>
<dbReference type="InterPro" id="IPR050640">
    <property type="entry name" value="Bact_2-comp_sensor_kinase"/>
</dbReference>
<dbReference type="InterPro" id="IPR003594">
    <property type="entry name" value="HATPase_dom"/>
</dbReference>
<dbReference type="SUPFAM" id="SSF158472">
    <property type="entry name" value="HAMP domain-like"/>
    <property type="match status" value="1"/>
</dbReference>
<keyword evidence="11 13" id="KW-0472">Membrane</keyword>
<keyword evidence="6" id="KW-0808">Transferase</keyword>
<evidence type="ECO:0000256" key="4">
    <source>
        <dbReference type="ARBA" id="ARBA00022475"/>
    </source>
</evidence>
<dbReference type="Gene3D" id="3.30.450.20">
    <property type="entry name" value="PAS domain"/>
    <property type="match status" value="1"/>
</dbReference>
<comment type="caution">
    <text evidence="15">The sequence shown here is derived from an EMBL/GenBank/DDBJ whole genome shotgun (WGS) entry which is preliminary data.</text>
</comment>
<gene>
    <name evidence="15" type="ORF">EDC14_101068</name>
</gene>
<comment type="catalytic activity">
    <reaction evidence="1">
        <text>ATP + protein L-histidine = ADP + protein N-phospho-L-histidine.</text>
        <dbReference type="EC" id="2.7.13.3"/>
    </reaction>
</comment>
<keyword evidence="7 13" id="KW-0812">Transmembrane</keyword>
<proteinExistence type="predicted"/>
<sequence>MNRRLTNLPIKTKLLLGFLPVIILAVFLTGLCSYLSAVRQLRENAYYLLQDTILQTNGIINDKLTTAFGQLYAIENDRAFKNALQLSAERPGTDADSYRRIVNYINLNKTFNDIYLNYFQMIDSIYARLNDGSEFQLQRESIPKRTGIAIDEWLQKYQGSPTGYYWLNRHRDTVFDTVSPRQVMSVFKLIGRSDSRVNGIVLLNLKSAYFYQLLANIKVSPNGYLALISPDGILFSRKAKEEYGIGRPEIALIRKRAGGEGSFTIRSVKKRKMLVFFNTLPVNQWLIAAIVPERDILEKAGQIKYISLLIILLLILISTVVATFLAGSMSNSISYLSRQVRKVQNGDLEVRFDIKDSNEIGVLAKGLSELLGSVKNLLRQVREEQEQKRKMELLALQSQINPHFLYNTLASIKHLIDLNENQKASTMVNAITRFFMIGISKGKELILLREELEHVHHYLTIQKIRYSKGLDFQFAVSETILNSPIIKLTLQPIVENSIYHGIKNKIDPGLIRITGYQGADDIVIEISDDGVGIEPERLRQLTESLEVPELAAEPITFGLRNVNQRLKLHFGREYGLQITSVVGEGTKVTVRLPFAGGCPDSGKHVESIDRG</sequence>
<organism evidence="15 16">
    <name type="scientific">Hydrogenispora ethanolica</name>
    <dbReference type="NCBI Taxonomy" id="1082276"/>
    <lineage>
        <taxon>Bacteria</taxon>
        <taxon>Bacillati</taxon>
        <taxon>Bacillota</taxon>
        <taxon>Hydrogenispora</taxon>
    </lineage>
</organism>
<keyword evidence="5" id="KW-0597">Phosphoprotein</keyword>
<dbReference type="Gene3D" id="3.30.565.10">
    <property type="entry name" value="Histidine kinase-like ATPase, C-terminal domain"/>
    <property type="match status" value="1"/>
</dbReference>
<evidence type="ECO:0000256" key="6">
    <source>
        <dbReference type="ARBA" id="ARBA00022679"/>
    </source>
</evidence>
<dbReference type="InterPro" id="IPR004358">
    <property type="entry name" value="Sig_transdc_His_kin-like_C"/>
</dbReference>
<evidence type="ECO:0000313" key="16">
    <source>
        <dbReference type="Proteomes" id="UP000295008"/>
    </source>
</evidence>
<dbReference type="SUPFAM" id="SSF55874">
    <property type="entry name" value="ATPase domain of HSP90 chaperone/DNA topoisomerase II/histidine kinase"/>
    <property type="match status" value="1"/>
</dbReference>
<dbReference type="Pfam" id="PF02743">
    <property type="entry name" value="dCache_1"/>
    <property type="match status" value="1"/>
</dbReference>
<keyword evidence="16" id="KW-1185">Reference proteome</keyword>
<evidence type="ECO:0000313" key="15">
    <source>
        <dbReference type="EMBL" id="TCL70079.1"/>
    </source>
</evidence>
<reference evidence="15 16" key="1">
    <citation type="submission" date="2019-03" db="EMBL/GenBank/DDBJ databases">
        <title>Genomic Encyclopedia of Type Strains, Phase IV (KMG-IV): sequencing the most valuable type-strain genomes for metagenomic binning, comparative biology and taxonomic classification.</title>
        <authorList>
            <person name="Goeker M."/>
        </authorList>
    </citation>
    <scope>NUCLEOTIDE SEQUENCE [LARGE SCALE GENOMIC DNA]</scope>
    <source>
        <strain evidence="15 16">LX-B</strain>
    </source>
</reference>